<dbReference type="Pfam" id="PF00307">
    <property type="entry name" value="CH"/>
    <property type="match status" value="1"/>
</dbReference>
<dbReference type="Proteomes" id="UP000321570">
    <property type="component" value="Unassembled WGS sequence"/>
</dbReference>
<dbReference type="InterPro" id="IPR001715">
    <property type="entry name" value="CH_dom"/>
</dbReference>
<feature type="compositionally biased region" description="Polar residues" evidence="6">
    <location>
        <begin position="252"/>
        <end position="266"/>
    </location>
</feature>
<proteinExistence type="predicted"/>
<keyword evidence="2" id="KW-0963">Cytoplasm</keyword>
<dbReference type="InterPro" id="IPR000048">
    <property type="entry name" value="IQ_motif_EF-hand-BS"/>
</dbReference>
<feature type="coiled-coil region" evidence="5">
    <location>
        <begin position="1622"/>
        <end position="1649"/>
    </location>
</feature>
<dbReference type="InterPro" id="IPR027417">
    <property type="entry name" value="P-loop_NTPase"/>
</dbReference>
<dbReference type="SMART" id="SM00033">
    <property type="entry name" value="CH"/>
    <property type="match status" value="2"/>
</dbReference>
<dbReference type="GO" id="GO:0007051">
    <property type="term" value="P:spindle organization"/>
    <property type="evidence" value="ECO:0007669"/>
    <property type="project" value="TreeGrafter"/>
</dbReference>
<keyword evidence="3" id="KW-0677">Repeat</keyword>
<dbReference type="PANTHER" id="PTHR22706:SF1">
    <property type="entry name" value="ASSEMBLY FACTOR FOR SPINDLE MICROTUBULES"/>
    <property type="match status" value="1"/>
</dbReference>
<evidence type="ECO:0000256" key="2">
    <source>
        <dbReference type="ARBA" id="ARBA00022490"/>
    </source>
</evidence>
<sequence>MENGHVPATPTVSHNFHPQNLVTVSDTLILAPFSKRAVIDFGDSLTVGLPSTRYLRLKNPRNSSIKVQCKRYPKSDELALHWLLTSQDVAENLSDPENQALIDPESPVTSLVSTPSLELAPYAECLLRIVWTPKPTPPLSLLDVEVTSKDTVTSNLRHTFQFSLGGSRTLIVEANIIASTIKQPHKGKKKKKTVSTVSSQRNVDTATIFTPMAPIPLKDGIFSNNPHFVPPPPLHVPNVDLSETLVQYRQPTSDSTTFYSASQPTLDSPVHRPRSPAALQSAATQNLTPTPKRARASWVLGDENRRRQPRASSSGLRILAAYVANKEKRLSQSLDQLNLEASLLEETEFQTPKRSVSTVNDLNRSPENEPATAFISPALLSPVVKQDSNVLFTANKSTSTTAPENIFGWDASAALSEANELGFTRWLNHLFTCGHATRSSISKSSHQEDDPRRAILNLLHTPSFSAPGHRIEREIDSGKLAVNKDLNFKADKGLQLRTVELFTSHYSPVWLNPCVEVLSKFVHIPENQIGLPPKASAMTKRVYRYLFADVSSLKTKNAKAGEKQMFKTWQNQEHYNRQIVKRCLTLIWLLDQAKFKKIHRFDPCLFNLSAPAKSSAALCLTLGRNYLPRESNLPRSLSHLGANLSVSQTPLDEFDFTVTNLAVDLRDGLRLVKLADLLLVDSPSILPSHNSSLISLVRFPAISRLQKIHNVRLALSAFEKVVGQNQLHTAAGKPISERDIVDGHRSKTLSLLWFILLRFQVTALLNPPALRNEISCLIGSIQIMSTNRALVMSLRREADALLANSSSSFGMEMQDPLVEMENNQRALFLWVRAVMSAGGYNDVNVENLDQSFADGRVFCYLLHYYLPTLLPKRCIRIVTTQTAKFFPGVPLYLLLRNNSANLQLFQQRLSQLADVPSLINIGTKQTTASVSGGNNTALLPPGIVLTTLAFLASRIVCAEGGVGHLRRVVRSHAARIIQSWWRRLRATNDSGFRHARSAVRFLFETPHISTEDFPTATEIQTMESIPQTDDLLNTSTIIVGDNFMQSTISTDFLAEEENRHSVEGNTQRFDISAIFPAASGDDFIESTISTKWKNCDSKELEVQSTVQFTQQIDNISSISDITPRDNFIESAVFEKKAKIQSTSHTDVVSLVSELITSSENDDCSNQSESTIQTNDASSRFLNFTELTVPAEFSFHERADSIRESIESVFNENKDIDNLEMAAISVLASFANRSVIDYSPEPVINDQDSDDENERRNNAATRIQRSVRAWLLERRRKAFVSEVQSQVKSFLAKKVIEKRQTANAQRRRLAALVIQNAWRAYLIRKHFLLIREKVIFLQVLWRRVLARRALAQRTVEERSAVIIQRWWRSIKQRRVFLLQRQSAILIQAWWRNVLVERRRQKLALELQAAVRAYFVRHNLEQKTRAAIIIQRCVRTFLSRKREVTVACKIQHWWRVRLLRKRISIAIAERRELVRRNQAACILQHHVRIWLARRRELAAACTIQRWWRKANQIRTFLRSLKAARCIQRWWRVRLLRRHVADAISKRRELLRLKHEQDERRRTEAAIVIQRSIRIWLAYRRNDVAAIKIQTWWRAVTQRQKFIRSIEATRRIQRWWRVCLFQRHILKAVRRRRELRIQKQEEEELMRQQNAAAVIIQTAWRRFYARKRLEERARIQAYRANNAAGIIQRAWRTYKERKNLREQSVLQTCIEKNAACIIQRAWKTYCQRRKAEKEEQAAILIQRNWRASCLQRWLYNRRRAALIIQAAWRGHKARSSVAKKTAAHVAAVRKRLSEASKQAKEQPHNCLGVRAQRALANLLRYTSVASVLDALGHLETATRLSREVCTWLLTVPSSSTPSGHIEYLPHVLLRLLHLCNRSVADEEVALAAVSVMLNLVNNVDHRALFDPTAVHNIWWQRHESSLVETGSTTNYGNSVESRSIVEYLFVCLQRLSRARIGTGSVRLFARTAALLSKLCMALQPDFEIPTHFVRQIEILLPSVRRLWSATLARNPVRPEVTALIRNYEVDSNRHEFLLRRVNLELILEHLPSKPQIDPLVACELLMLTLHEHQHRQRQCGRQHQSVQPGSPF</sequence>
<comment type="subcellular location">
    <subcellularLocation>
        <location evidence="1">Cytoplasm</location>
    </subcellularLocation>
</comment>
<protein>
    <recommendedName>
        <fullName evidence="7">Calponin-homology (CH) domain-containing protein</fullName>
    </recommendedName>
</protein>
<evidence type="ECO:0000313" key="9">
    <source>
        <dbReference type="Proteomes" id="UP000321570"/>
    </source>
</evidence>
<dbReference type="CDD" id="cd21223">
    <property type="entry name" value="CH_ASPM_rpt1"/>
    <property type="match status" value="1"/>
</dbReference>
<evidence type="ECO:0000256" key="1">
    <source>
        <dbReference type="ARBA" id="ARBA00004496"/>
    </source>
</evidence>
<evidence type="ECO:0000256" key="6">
    <source>
        <dbReference type="SAM" id="MobiDB-lite"/>
    </source>
</evidence>
<dbReference type="InterPro" id="IPR036872">
    <property type="entry name" value="CH_dom_sf"/>
</dbReference>
<keyword evidence="9" id="KW-1185">Reference proteome</keyword>
<dbReference type="CDD" id="cd23767">
    <property type="entry name" value="IQCD"/>
    <property type="match status" value="4"/>
</dbReference>
<feature type="domain" description="Calponin-homology (CH)" evidence="7">
    <location>
        <begin position="821"/>
        <end position="956"/>
    </location>
</feature>
<dbReference type="GO" id="GO:0005516">
    <property type="term" value="F:calmodulin binding"/>
    <property type="evidence" value="ECO:0007669"/>
    <property type="project" value="UniProtKB-KW"/>
</dbReference>
<accession>A0A564YXY1</accession>
<evidence type="ECO:0000256" key="3">
    <source>
        <dbReference type="ARBA" id="ARBA00022737"/>
    </source>
</evidence>
<dbReference type="InterPro" id="IPR051185">
    <property type="entry name" value="ASPM"/>
</dbReference>
<evidence type="ECO:0000259" key="7">
    <source>
        <dbReference type="PROSITE" id="PS50021"/>
    </source>
</evidence>
<dbReference type="PANTHER" id="PTHR22706">
    <property type="entry name" value="ASSEMBLY FACTOR FOR SPINDLE MICROTUBULES"/>
    <property type="match status" value="1"/>
</dbReference>
<dbReference type="Gene3D" id="1.20.5.190">
    <property type="match status" value="5"/>
</dbReference>
<reference evidence="8 9" key="1">
    <citation type="submission" date="2019-07" db="EMBL/GenBank/DDBJ databases">
        <authorList>
            <person name="Jastrzebski P J."/>
            <person name="Paukszto L."/>
            <person name="Jastrzebski P J."/>
        </authorList>
    </citation>
    <scope>NUCLEOTIDE SEQUENCE [LARGE SCALE GENOMIC DNA]</scope>
    <source>
        <strain evidence="8 9">WMS-il1</strain>
    </source>
</reference>
<dbReference type="Gene3D" id="1.10.418.10">
    <property type="entry name" value="Calponin-like domain"/>
    <property type="match status" value="2"/>
</dbReference>
<dbReference type="SUPFAM" id="SSF52540">
    <property type="entry name" value="P-loop containing nucleoside triphosphate hydrolases"/>
    <property type="match status" value="2"/>
</dbReference>
<name>A0A564YXY1_HYMDI</name>
<dbReference type="GO" id="GO:0005737">
    <property type="term" value="C:cytoplasm"/>
    <property type="evidence" value="ECO:0007669"/>
    <property type="project" value="UniProtKB-SubCell"/>
</dbReference>
<dbReference type="PROSITE" id="PS50096">
    <property type="entry name" value="IQ"/>
    <property type="match status" value="7"/>
</dbReference>
<keyword evidence="5" id="KW-0175">Coiled coil</keyword>
<evidence type="ECO:0000256" key="4">
    <source>
        <dbReference type="ARBA" id="ARBA00022860"/>
    </source>
</evidence>
<dbReference type="SUPFAM" id="SSF47576">
    <property type="entry name" value="Calponin-homology domain, CH-domain"/>
    <property type="match status" value="1"/>
</dbReference>
<organism evidence="8 9">
    <name type="scientific">Hymenolepis diminuta</name>
    <name type="common">Rat tapeworm</name>
    <dbReference type="NCBI Taxonomy" id="6216"/>
    <lineage>
        <taxon>Eukaryota</taxon>
        <taxon>Metazoa</taxon>
        <taxon>Spiralia</taxon>
        <taxon>Lophotrochozoa</taxon>
        <taxon>Platyhelminthes</taxon>
        <taxon>Cestoda</taxon>
        <taxon>Eucestoda</taxon>
        <taxon>Cyclophyllidea</taxon>
        <taxon>Hymenolepididae</taxon>
        <taxon>Hymenolepis</taxon>
    </lineage>
</organism>
<dbReference type="PROSITE" id="PS50021">
    <property type="entry name" value="CH"/>
    <property type="match status" value="2"/>
</dbReference>
<dbReference type="GO" id="GO:0051295">
    <property type="term" value="P:establishment of meiotic spindle localization"/>
    <property type="evidence" value="ECO:0007669"/>
    <property type="project" value="TreeGrafter"/>
</dbReference>
<dbReference type="SMART" id="SM00015">
    <property type="entry name" value="IQ"/>
    <property type="match status" value="16"/>
</dbReference>
<dbReference type="EMBL" id="CABIJS010000455">
    <property type="protein sequence ID" value="VUZ52006.1"/>
    <property type="molecule type" value="Genomic_DNA"/>
</dbReference>
<dbReference type="GO" id="GO:0000278">
    <property type="term" value="P:mitotic cell cycle"/>
    <property type="evidence" value="ECO:0007669"/>
    <property type="project" value="TreeGrafter"/>
</dbReference>
<keyword evidence="4" id="KW-0112">Calmodulin-binding</keyword>
<evidence type="ECO:0000256" key="5">
    <source>
        <dbReference type="SAM" id="Coils"/>
    </source>
</evidence>
<feature type="region of interest" description="Disordered" evidence="6">
    <location>
        <begin position="252"/>
        <end position="293"/>
    </location>
</feature>
<dbReference type="Pfam" id="PF00612">
    <property type="entry name" value="IQ"/>
    <property type="match status" value="8"/>
</dbReference>
<feature type="domain" description="Calponin-homology (CH)" evidence="7">
    <location>
        <begin position="627"/>
        <end position="760"/>
    </location>
</feature>
<gene>
    <name evidence="8" type="ORF">WMSIL1_LOCUS10608</name>
</gene>
<dbReference type="GO" id="GO:0000922">
    <property type="term" value="C:spindle pole"/>
    <property type="evidence" value="ECO:0007669"/>
    <property type="project" value="TreeGrafter"/>
</dbReference>
<evidence type="ECO:0000313" key="8">
    <source>
        <dbReference type="EMBL" id="VUZ52006.1"/>
    </source>
</evidence>